<dbReference type="PANTHER" id="PTHR34220">
    <property type="entry name" value="SENSOR HISTIDINE KINASE YPDA"/>
    <property type="match status" value="1"/>
</dbReference>
<dbReference type="CDD" id="cd06225">
    <property type="entry name" value="HAMP"/>
    <property type="match status" value="1"/>
</dbReference>
<keyword evidence="4 7" id="KW-0418">Kinase</keyword>
<keyword evidence="5" id="KW-0472">Membrane</keyword>
<dbReference type="SUPFAM" id="SSF55874">
    <property type="entry name" value="ATPase domain of HSP90 chaperone/DNA topoisomerase II/histidine kinase"/>
    <property type="match status" value="1"/>
</dbReference>
<sequence>MNLKKPMGKYFYKLLLFFIIVSFIPLTIIGFFISGFSNESYKNIIYEQTNNYVLQVHERIDRLIEDYDRSLSTLYQDEQIKKVLLGELSKEESYQDIYEKIYYLMAPKKNKGPAYIINTEGELIFGTHPWTNPYDSKVHNNWGIFRKAIEAEGETVLYAHKYLDPSQNSIVLSMARAIFVENICVGYIIIDIPRTIIADILSYNETTLPFDMILIDQHQYVMINLKNPNEESSFLGQKYQRDMTKAHKDIYWNMNSHKPYLFLKHTSSYTHLETITLVSLDMIIQNNRDVKELILWAGGMSLFICLAIAWFLARNIAHPINELVSAMEDVEKGNLAVRVEFDRRDEIGMLGKSFNHMVERLKLLMNNLIQKQRKIRKSEVKLLQAQINPHFLYNALDSIKWMAKLNQMDEVTHITTHLGKLLRHSINIGDEFTTVEDSFHLIESYLYIQKVRLGDKLKINMHIEEKTLNYRIPKLILQPLVENAILHGFEEMEEECLLEILGYEEKDHIILQVMDNGKGIEEKEIENLYRSIKTDEHIGLYNVDQRVKLYYGRDYGVDILPRAQGGTKATLRIPKEIKDEEV</sequence>
<dbReference type="PROSITE" id="PS50885">
    <property type="entry name" value="HAMP"/>
    <property type="match status" value="1"/>
</dbReference>
<dbReference type="Pfam" id="PF00672">
    <property type="entry name" value="HAMP"/>
    <property type="match status" value="1"/>
</dbReference>
<reference evidence="7" key="1">
    <citation type="submission" date="2022-07" db="EMBL/GenBank/DDBJ databases">
        <title>Enhanced cultured diversity of the mouse gut microbiota enables custom-made synthetic communities.</title>
        <authorList>
            <person name="Afrizal A."/>
        </authorList>
    </citation>
    <scope>NUCLEOTIDE SEQUENCE</scope>
    <source>
        <strain evidence="7">DSM 28593</strain>
    </source>
</reference>
<dbReference type="Pfam" id="PF06580">
    <property type="entry name" value="His_kinase"/>
    <property type="match status" value="1"/>
</dbReference>
<dbReference type="SUPFAM" id="SSF158472">
    <property type="entry name" value="HAMP domain-like"/>
    <property type="match status" value="1"/>
</dbReference>
<evidence type="ECO:0000256" key="1">
    <source>
        <dbReference type="ARBA" id="ARBA00004370"/>
    </source>
</evidence>
<name>A0AAE3L3I6_9FIRM</name>
<keyword evidence="8" id="KW-1185">Reference proteome</keyword>
<dbReference type="SMART" id="SM00387">
    <property type="entry name" value="HATPase_c"/>
    <property type="match status" value="1"/>
</dbReference>
<keyword evidence="3" id="KW-0808">Transferase</keyword>
<feature type="transmembrane region" description="Helical" evidence="5">
    <location>
        <begin position="12"/>
        <end position="33"/>
    </location>
</feature>
<evidence type="ECO:0000256" key="2">
    <source>
        <dbReference type="ARBA" id="ARBA00022553"/>
    </source>
</evidence>
<keyword evidence="2" id="KW-0597">Phosphoprotein</keyword>
<dbReference type="Gene3D" id="3.30.565.10">
    <property type="entry name" value="Histidine kinase-like ATPase, C-terminal domain"/>
    <property type="match status" value="1"/>
</dbReference>
<evidence type="ECO:0000313" key="8">
    <source>
        <dbReference type="Proteomes" id="UP001205748"/>
    </source>
</evidence>
<dbReference type="InterPro" id="IPR050640">
    <property type="entry name" value="Bact_2-comp_sensor_kinase"/>
</dbReference>
<dbReference type="InterPro" id="IPR010559">
    <property type="entry name" value="Sig_transdc_His_kin_internal"/>
</dbReference>
<evidence type="ECO:0000256" key="4">
    <source>
        <dbReference type="ARBA" id="ARBA00022777"/>
    </source>
</evidence>
<comment type="subcellular location">
    <subcellularLocation>
        <location evidence="1">Membrane</location>
    </subcellularLocation>
</comment>
<dbReference type="RefSeq" id="WP_257529794.1">
    <property type="nucleotide sequence ID" value="NZ_JANKAS010000003.1"/>
</dbReference>
<dbReference type="Proteomes" id="UP001205748">
    <property type="component" value="Unassembled WGS sequence"/>
</dbReference>
<evidence type="ECO:0000259" key="6">
    <source>
        <dbReference type="PROSITE" id="PS50885"/>
    </source>
</evidence>
<comment type="caution">
    <text evidence="7">The sequence shown here is derived from an EMBL/GenBank/DDBJ whole genome shotgun (WGS) entry which is preliminary data.</text>
</comment>
<dbReference type="SMART" id="SM00304">
    <property type="entry name" value="HAMP"/>
    <property type="match status" value="1"/>
</dbReference>
<evidence type="ECO:0000256" key="3">
    <source>
        <dbReference type="ARBA" id="ARBA00022679"/>
    </source>
</evidence>
<gene>
    <name evidence="7" type="ORF">NSA47_04880</name>
</gene>
<keyword evidence="5" id="KW-1133">Transmembrane helix</keyword>
<dbReference type="GO" id="GO:0000155">
    <property type="term" value="F:phosphorelay sensor kinase activity"/>
    <property type="evidence" value="ECO:0007669"/>
    <property type="project" value="InterPro"/>
</dbReference>
<feature type="domain" description="HAMP" evidence="6">
    <location>
        <begin position="314"/>
        <end position="366"/>
    </location>
</feature>
<organism evidence="7 8">
    <name type="scientific">Irregularibacter muris</name>
    <dbReference type="NCBI Taxonomy" id="1796619"/>
    <lineage>
        <taxon>Bacteria</taxon>
        <taxon>Bacillati</taxon>
        <taxon>Bacillota</taxon>
        <taxon>Clostridia</taxon>
        <taxon>Eubacteriales</taxon>
        <taxon>Eubacteriaceae</taxon>
        <taxon>Irregularibacter</taxon>
    </lineage>
</organism>
<proteinExistence type="predicted"/>
<evidence type="ECO:0000256" key="5">
    <source>
        <dbReference type="SAM" id="Phobius"/>
    </source>
</evidence>
<dbReference type="EMBL" id="JANKAS010000003">
    <property type="protein sequence ID" value="MCR1898323.1"/>
    <property type="molecule type" value="Genomic_DNA"/>
</dbReference>
<dbReference type="AlphaFoldDB" id="A0AAE3L3I6"/>
<keyword evidence="5" id="KW-0812">Transmembrane</keyword>
<dbReference type="Pfam" id="PF02518">
    <property type="entry name" value="HATPase_c"/>
    <property type="match status" value="1"/>
</dbReference>
<dbReference type="InterPro" id="IPR003594">
    <property type="entry name" value="HATPase_dom"/>
</dbReference>
<dbReference type="GO" id="GO:0016020">
    <property type="term" value="C:membrane"/>
    <property type="evidence" value="ECO:0007669"/>
    <property type="project" value="UniProtKB-SubCell"/>
</dbReference>
<dbReference type="InterPro" id="IPR003660">
    <property type="entry name" value="HAMP_dom"/>
</dbReference>
<dbReference type="Gene3D" id="6.10.340.10">
    <property type="match status" value="1"/>
</dbReference>
<dbReference type="PANTHER" id="PTHR34220:SF7">
    <property type="entry name" value="SENSOR HISTIDINE KINASE YPDA"/>
    <property type="match status" value="1"/>
</dbReference>
<evidence type="ECO:0000313" key="7">
    <source>
        <dbReference type="EMBL" id="MCR1898323.1"/>
    </source>
</evidence>
<dbReference type="InterPro" id="IPR036890">
    <property type="entry name" value="HATPase_C_sf"/>
</dbReference>
<feature type="transmembrane region" description="Helical" evidence="5">
    <location>
        <begin position="293"/>
        <end position="313"/>
    </location>
</feature>
<protein>
    <submittedName>
        <fullName evidence="7">Sensor histidine kinase</fullName>
    </submittedName>
</protein>
<accession>A0AAE3L3I6</accession>